<protein>
    <submittedName>
        <fullName evidence="1">Uncharacterized protein</fullName>
    </submittedName>
</protein>
<gene>
    <name evidence="1" type="ORF">KIK155_LOCUS15722</name>
</gene>
<proteinExistence type="predicted"/>
<comment type="caution">
    <text evidence="1">The sequence shown here is derived from an EMBL/GenBank/DDBJ whole genome shotgun (WGS) entry which is preliminary data.</text>
</comment>
<organism evidence="1 2">
    <name type="scientific">Rotaria socialis</name>
    <dbReference type="NCBI Taxonomy" id="392032"/>
    <lineage>
        <taxon>Eukaryota</taxon>
        <taxon>Metazoa</taxon>
        <taxon>Spiralia</taxon>
        <taxon>Gnathifera</taxon>
        <taxon>Rotifera</taxon>
        <taxon>Eurotatoria</taxon>
        <taxon>Bdelloidea</taxon>
        <taxon>Philodinida</taxon>
        <taxon>Philodinidae</taxon>
        <taxon>Rotaria</taxon>
    </lineage>
</organism>
<dbReference type="AlphaFoldDB" id="A0A818H6G0"/>
<dbReference type="Proteomes" id="UP000663865">
    <property type="component" value="Unassembled WGS sequence"/>
</dbReference>
<evidence type="ECO:0000313" key="2">
    <source>
        <dbReference type="Proteomes" id="UP000663865"/>
    </source>
</evidence>
<evidence type="ECO:0000313" key="1">
    <source>
        <dbReference type="EMBL" id="CAF3500015.1"/>
    </source>
</evidence>
<dbReference type="EMBL" id="CAJNYV010002752">
    <property type="protein sequence ID" value="CAF3500015.1"/>
    <property type="molecule type" value="Genomic_DNA"/>
</dbReference>
<sequence length="809" mass="94868">MIDVRTQIQDRLNKRMINASAMFVFQCSRDCRWMFYFEDCGIPNDRRQCPLCKKEIGASGYNKLIQRDPPQIQMNLQDGFREIEEYIRNFNSVVRLGYHNVTSATELTPDEKPDHLNRIVSFRFLHMWTHAQLLVLHELKHLTDDDLLQRLKVPNILHFRQHFDSDCAFMEGVSTEPEQYHIWIFKLINHMLANTIDTVGILNTNENVVKIEQSIEQRIIFPHVESIINEIGNYRMAYVNFVQKFDAEISLSNYIDELRQNDERYPLLPYFNVSRILTTNPLEEFRVKMQNLPFADVIYPLTTFLLKRLDDYANIRYLYSIMEFSKYLINKYNHRIQRNDAAILTIEGALQKEGVDSQTMRVLCNQFIDAWYKINLSSVRLGCQAPKFVRPYHREEFINKTSLACVLLNKSKDDSSFLLIACIHTLAELQNEIVAYFRKVVVNETTSNTRVFLNAIRPEHLLQLGELELTKKLLKDSFVINYEYGQGRDLIYDYEEIESEMRNLVSSLCLFNTENIPMLNYQFELYNENSSLITNIRRRIPQTLLSTVDRAKFKSLLVRMDHYDIVHCLGFLDNVFTYLCNIDDDLSEMNIQNFVAEHMNTSACLNEEIFRRPPFSTVLLIYIIDLYELIEEVAFDVVLRKHVKTELREALLDDKGKAKFAAQTFSKDSISPALKSPIVWIGLLKRLLIRVLNAYIDLKMPLQLYIERIDLWSGDISEIDLQTFEVDGDILLEHTYCILNHVEKYQPATLINDSITTDNQAMLDWPITTNNNNNKEVLNARTWYADMNQPAKKIILDKSTGRSQKKLRV</sequence>
<name>A0A818H6G0_9BILA</name>
<accession>A0A818H6G0</accession>
<reference evidence="1" key="1">
    <citation type="submission" date="2021-02" db="EMBL/GenBank/DDBJ databases">
        <authorList>
            <person name="Nowell W R."/>
        </authorList>
    </citation>
    <scope>NUCLEOTIDE SEQUENCE</scope>
</reference>